<feature type="chain" id="PRO_5031497015" evidence="1">
    <location>
        <begin position="29"/>
        <end position="245"/>
    </location>
</feature>
<dbReference type="Gene3D" id="2.40.50.120">
    <property type="match status" value="1"/>
</dbReference>
<organism evidence="2">
    <name type="scientific">Compsopogon caeruleus</name>
    <dbReference type="NCBI Taxonomy" id="31354"/>
    <lineage>
        <taxon>Eukaryota</taxon>
        <taxon>Rhodophyta</taxon>
        <taxon>Compsopogonophyceae</taxon>
        <taxon>Compsopogonales</taxon>
        <taxon>Compsopogonaceae</taxon>
        <taxon>Compsopogon</taxon>
    </lineage>
</organism>
<protein>
    <submittedName>
        <fullName evidence="2">Uncharacterized protein</fullName>
    </submittedName>
</protein>
<dbReference type="EMBL" id="HBGH01009359">
    <property type="protein sequence ID" value="CAD9233111.1"/>
    <property type="molecule type" value="Transcribed_RNA"/>
</dbReference>
<evidence type="ECO:0000313" key="2">
    <source>
        <dbReference type="EMBL" id="CAD9233111.1"/>
    </source>
</evidence>
<evidence type="ECO:0000256" key="1">
    <source>
        <dbReference type="SAM" id="SignalP"/>
    </source>
</evidence>
<feature type="signal peptide" evidence="1">
    <location>
        <begin position="1"/>
        <end position="28"/>
    </location>
</feature>
<proteinExistence type="predicted"/>
<name>A0A7S1TDX9_9RHOD</name>
<dbReference type="AlphaFoldDB" id="A0A7S1TDX9"/>
<sequence length="245" mass="26479">MSLETRSQIKTFLLSAVVGFLLETGARSCSCLFDPFAYSIPGIYEHSSMLMKVRIILPLSAGAGRQESFPDNPSGVAPIEGFEAINSDVYYVARVGRVLKGCPPTQQYVVIKTAGNGGLCGFGFVKDQTYLLDGIKVPLGDSVSFGDFGTLDVYSAYLCSGTRTWNLLAPTEKQWLRGQDYSCRNQSLCANGHHSELAKECATICPPCAERQGLVCKPAQCLGCGRVSLYNSTEPFNIVTGCRKA</sequence>
<keyword evidence="1" id="KW-0732">Signal</keyword>
<accession>A0A7S1TDX9</accession>
<dbReference type="InterPro" id="IPR008993">
    <property type="entry name" value="TIMP-like_OB-fold"/>
</dbReference>
<dbReference type="SUPFAM" id="SSF50242">
    <property type="entry name" value="TIMP-like"/>
    <property type="match status" value="1"/>
</dbReference>
<reference evidence="2" key="1">
    <citation type="submission" date="2021-01" db="EMBL/GenBank/DDBJ databases">
        <authorList>
            <person name="Corre E."/>
            <person name="Pelletier E."/>
            <person name="Niang G."/>
            <person name="Scheremetjew M."/>
            <person name="Finn R."/>
            <person name="Kale V."/>
            <person name="Holt S."/>
            <person name="Cochrane G."/>
            <person name="Meng A."/>
            <person name="Brown T."/>
            <person name="Cohen L."/>
        </authorList>
    </citation>
    <scope>NUCLEOTIDE SEQUENCE</scope>
    <source>
        <strain evidence="2">SAG 36.94</strain>
    </source>
</reference>
<gene>
    <name evidence="2" type="ORF">CCAE0312_LOCUS5196</name>
</gene>